<protein>
    <recommendedName>
        <fullName evidence="3">START domain-containing protein</fullName>
    </recommendedName>
</protein>
<dbReference type="OMA" id="WNPENAK"/>
<dbReference type="EnsemblProtists" id="Phyra83295">
    <property type="protein sequence ID" value="Phyra83295"/>
    <property type="gene ID" value="Phyra83295"/>
</dbReference>
<name>H3GZP4_PHYRM</name>
<dbReference type="InterPro" id="IPR023393">
    <property type="entry name" value="START-like_dom_sf"/>
</dbReference>
<sequence length="276" mass="30801">MPSNRFAVNPYPELHVSEEERTQLIELVDGFVQDYFQKYEDFVVVDKQKVDEQRWKHVKTKDSQHVYAERSGKEKRDAGVVSWNPENAKDGATPKKDVPVVLSVGALVGDLDDLMFGVVNPTLDVMRIKASYVRDLDSAAVLCPVVTPSKEEPFRSLVIKWMTIDVPLQSTSLVKCRDFVYIEATGTLRFASGERVGYHLLHSIDFPQTKPLPGMIRGNLSVFGFFRQIEQNAIDIYAQGTVVPGGKIARFLSIQVAAEALLSATNYVYCGSALSP</sequence>
<dbReference type="InterPro" id="IPR052727">
    <property type="entry name" value="Rab4/Rab5_effector"/>
</dbReference>
<reference evidence="1" key="2">
    <citation type="submission" date="2015-06" db="UniProtKB">
        <authorList>
            <consortium name="EnsemblProtists"/>
        </authorList>
    </citation>
    <scope>IDENTIFICATION</scope>
    <source>
        <strain evidence="1">Pr102</strain>
    </source>
</reference>
<proteinExistence type="predicted"/>
<accession>H3GZP4</accession>
<dbReference type="PANTHER" id="PTHR13510:SF44">
    <property type="entry name" value="RABENOSYN-5"/>
    <property type="match status" value="1"/>
</dbReference>
<dbReference type="InParanoid" id="H3GZP4"/>
<dbReference type="EMBL" id="DS566083">
    <property type="status" value="NOT_ANNOTATED_CDS"/>
    <property type="molecule type" value="Genomic_DNA"/>
</dbReference>
<evidence type="ECO:0000313" key="1">
    <source>
        <dbReference type="EnsemblProtists" id="Phyra83295"/>
    </source>
</evidence>
<keyword evidence="2" id="KW-1185">Reference proteome</keyword>
<dbReference type="AlphaFoldDB" id="H3GZP4"/>
<reference evidence="2" key="1">
    <citation type="journal article" date="2006" name="Science">
        <title>Phytophthora genome sequences uncover evolutionary origins and mechanisms of pathogenesis.</title>
        <authorList>
            <person name="Tyler B.M."/>
            <person name="Tripathy S."/>
            <person name="Zhang X."/>
            <person name="Dehal P."/>
            <person name="Jiang R.H."/>
            <person name="Aerts A."/>
            <person name="Arredondo F.D."/>
            <person name="Baxter L."/>
            <person name="Bensasson D."/>
            <person name="Beynon J.L."/>
            <person name="Chapman J."/>
            <person name="Damasceno C.M."/>
            <person name="Dorrance A.E."/>
            <person name="Dou D."/>
            <person name="Dickerman A.W."/>
            <person name="Dubchak I.L."/>
            <person name="Garbelotto M."/>
            <person name="Gijzen M."/>
            <person name="Gordon S.G."/>
            <person name="Govers F."/>
            <person name="Grunwald N.J."/>
            <person name="Huang W."/>
            <person name="Ivors K.L."/>
            <person name="Jones R.W."/>
            <person name="Kamoun S."/>
            <person name="Krampis K."/>
            <person name="Lamour K.H."/>
            <person name="Lee M.K."/>
            <person name="McDonald W.H."/>
            <person name="Medina M."/>
            <person name="Meijer H.J."/>
            <person name="Nordberg E.K."/>
            <person name="Maclean D.J."/>
            <person name="Ospina-Giraldo M.D."/>
            <person name="Morris P.F."/>
            <person name="Phuntumart V."/>
            <person name="Putnam N.H."/>
            <person name="Rash S."/>
            <person name="Rose J.K."/>
            <person name="Sakihama Y."/>
            <person name="Salamov A.A."/>
            <person name="Savidor A."/>
            <person name="Scheuring C.F."/>
            <person name="Smith B.M."/>
            <person name="Sobral B.W."/>
            <person name="Terry A."/>
            <person name="Torto-Alalibo T.A."/>
            <person name="Win J."/>
            <person name="Xu Z."/>
            <person name="Zhang H."/>
            <person name="Grigoriev I.V."/>
            <person name="Rokhsar D.S."/>
            <person name="Boore J.L."/>
        </authorList>
    </citation>
    <scope>NUCLEOTIDE SEQUENCE [LARGE SCALE GENOMIC DNA]</scope>
    <source>
        <strain evidence="2">Pr102</strain>
    </source>
</reference>
<organism evidence="1 2">
    <name type="scientific">Phytophthora ramorum</name>
    <name type="common">Sudden oak death agent</name>
    <dbReference type="NCBI Taxonomy" id="164328"/>
    <lineage>
        <taxon>Eukaryota</taxon>
        <taxon>Sar</taxon>
        <taxon>Stramenopiles</taxon>
        <taxon>Oomycota</taxon>
        <taxon>Peronosporomycetes</taxon>
        <taxon>Peronosporales</taxon>
        <taxon>Peronosporaceae</taxon>
        <taxon>Phytophthora</taxon>
    </lineage>
</organism>
<dbReference type="HOGENOM" id="CLU_015303_4_0_1"/>
<dbReference type="VEuPathDB" id="FungiDB:KRP22_10456"/>
<dbReference type="Gene3D" id="3.30.530.20">
    <property type="match status" value="1"/>
</dbReference>
<evidence type="ECO:0008006" key="3">
    <source>
        <dbReference type="Google" id="ProtNLM"/>
    </source>
</evidence>
<dbReference type="VEuPathDB" id="FungiDB:KRP23_345"/>
<dbReference type="Proteomes" id="UP000005238">
    <property type="component" value="Unassembled WGS sequence"/>
</dbReference>
<evidence type="ECO:0000313" key="2">
    <source>
        <dbReference type="Proteomes" id="UP000005238"/>
    </source>
</evidence>
<dbReference type="PANTHER" id="PTHR13510">
    <property type="entry name" value="FYVE-FINGER-CONTAINING RAB5 EFFECTOR PROTEIN RABENOSYN-5-RELATED"/>
    <property type="match status" value="1"/>
</dbReference>